<dbReference type="InterPro" id="IPR021787">
    <property type="entry name" value="DUF3352"/>
</dbReference>
<evidence type="ECO:0000313" key="2">
    <source>
        <dbReference type="EMBL" id="MEN7550331.1"/>
    </source>
</evidence>
<dbReference type="InterPro" id="IPR011652">
    <property type="entry name" value="MORN_2"/>
</dbReference>
<protein>
    <submittedName>
        <fullName evidence="2">DUF3352 domain-containing protein</fullName>
    </submittedName>
</protein>
<dbReference type="RefSeq" id="WP_346823113.1">
    <property type="nucleotide sequence ID" value="NZ_JBDKWZ010000013.1"/>
</dbReference>
<reference evidence="2 3" key="1">
    <citation type="submission" date="2024-04" db="EMBL/GenBank/DDBJ databases">
        <title>Novel genus in family Flammeovirgaceae.</title>
        <authorList>
            <person name="Nguyen T.H."/>
            <person name="Vuong T.Q."/>
            <person name="Le H."/>
            <person name="Kim S.-G."/>
        </authorList>
    </citation>
    <scope>NUCLEOTIDE SEQUENCE [LARGE SCALE GENOMIC DNA]</scope>
    <source>
        <strain evidence="2 3">JCM 23209</strain>
    </source>
</reference>
<organism evidence="2 3">
    <name type="scientific">Rapidithrix thailandica</name>
    <dbReference type="NCBI Taxonomy" id="413964"/>
    <lineage>
        <taxon>Bacteria</taxon>
        <taxon>Pseudomonadati</taxon>
        <taxon>Bacteroidota</taxon>
        <taxon>Cytophagia</taxon>
        <taxon>Cytophagales</taxon>
        <taxon>Flammeovirgaceae</taxon>
        <taxon>Rapidithrix</taxon>
    </lineage>
</organism>
<evidence type="ECO:0000313" key="3">
    <source>
        <dbReference type="Proteomes" id="UP001403385"/>
    </source>
</evidence>
<keyword evidence="1" id="KW-0472">Membrane</keyword>
<dbReference type="Pfam" id="PF11832">
    <property type="entry name" value="DUF3352"/>
    <property type="match status" value="1"/>
</dbReference>
<name>A0AAW9SHP0_9BACT</name>
<keyword evidence="1" id="KW-1133">Transmembrane helix</keyword>
<sequence length="678" mass="78785">MKKYVIWGLSLGLAGILLYGVFVWFIQPSDSFQPLYLIPEDAVFVIETNEPINNWEKISSSKAWQHLKRNDYFAELTESVDGLDSLIQENATVFSMLGSRSVWISAHMYRNDAYDFLYVVDLQKASKLKLLKNYISTFLGSDFKVTQREYHGQELTEITDKATNETLFLTFIDNLLVLSYTHSLVEASINQLKEPQLGRDLQFLDVYKEVSGKDMFRFYISYPYLKDYMSLYTEGSEEYLESISQQLKFSGLSFDLKDDHILKMEGATNLNDSLDTYLLAMLQSGTGKTNAVEVAPIRTAFYMGLSFDNFEDFYEKFQQIAQHSVEDYEEYQKNIEKVERFLDINLKEHFISWIDNEIAFIQTQPSGLGKDNEFAVVLQAHNGDEAKENLDFVAEKIRKKTPVKFKAVKYKGHDINFISVKGFFRLILGKFFEKLEKPYYTIIDSYVIFSNHPQTLRGIIDDYTEKNTLAESKQFNDFYDEFNDDSNVFLYVQTPVLHPNLKSLVSNETWTSLKKNRDYIVCFSDIGFQLTGRGRYFETRINSSYSDLDAILQQEKEATLRLANKKHEPIILVQLGDTSVEANDAFSMIAPEQIEEEELIPIEEISLDDLDARKHKEFHEDGTLKVEVPIKDGMKNGTYREYYSNGELKIKGKFKNDQRTGLWKMYNEEGKTIEKQRY</sequence>
<dbReference type="EMBL" id="JBDKWZ010000013">
    <property type="protein sequence ID" value="MEN7550331.1"/>
    <property type="molecule type" value="Genomic_DNA"/>
</dbReference>
<accession>A0AAW9SHP0</accession>
<dbReference type="AlphaFoldDB" id="A0AAW9SHP0"/>
<keyword evidence="3" id="KW-1185">Reference proteome</keyword>
<keyword evidence="1" id="KW-0812">Transmembrane</keyword>
<dbReference type="Pfam" id="PF07661">
    <property type="entry name" value="MORN_2"/>
    <property type="match status" value="1"/>
</dbReference>
<comment type="caution">
    <text evidence="2">The sequence shown here is derived from an EMBL/GenBank/DDBJ whole genome shotgun (WGS) entry which is preliminary data.</text>
</comment>
<proteinExistence type="predicted"/>
<dbReference type="Proteomes" id="UP001403385">
    <property type="component" value="Unassembled WGS sequence"/>
</dbReference>
<feature type="transmembrane region" description="Helical" evidence="1">
    <location>
        <begin position="7"/>
        <end position="26"/>
    </location>
</feature>
<dbReference type="SUPFAM" id="SSF82185">
    <property type="entry name" value="Histone H3 K4-specific methyltransferase SET7/9 N-terminal domain"/>
    <property type="match status" value="1"/>
</dbReference>
<dbReference type="Gene3D" id="3.90.930.1">
    <property type="match status" value="1"/>
</dbReference>
<gene>
    <name evidence="2" type="ORF">AAG747_20600</name>
</gene>
<evidence type="ECO:0000256" key="1">
    <source>
        <dbReference type="SAM" id="Phobius"/>
    </source>
</evidence>